<name>A0ACD3BED9_9AGAR</name>
<protein>
    <submittedName>
        <fullName evidence="1">DEAD-domain-containing protein</fullName>
    </submittedName>
</protein>
<reference evidence="1 2" key="1">
    <citation type="journal article" date="2019" name="Nat. Ecol. Evol.">
        <title>Megaphylogeny resolves global patterns of mushroom evolution.</title>
        <authorList>
            <person name="Varga T."/>
            <person name="Krizsan K."/>
            <person name="Foldi C."/>
            <person name="Dima B."/>
            <person name="Sanchez-Garcia M."/>
            <person name="Sanchez-Ramirez S."/>
            <person name="Szollosi G.J."/>
            <person name="Szarkandi J.G."/>
            <person name="Papp V."/>
            <person name="Albert L."/>
            <person name="Andreopoulos W."/>
            <person name="Angelini C."/>
            <person name="Antonin V."/>
            <person name="Barry K.W."/>
            <person name="Bougher N.L."/>
            <person name="Buchanan P."/>
            <person name="Buyck B."/>
            <person name="Bense V."/>
            <person name="Catcheside P."/>
            <person name="Chovatia M."/>
            <person name="Cooper J."/>
            <person name="Damon W."/>
            <person name="Desjardin D."/>
            <person name="Finy P."/>
            <person name="Geml J."/>
            <person name="Haridas S."/>
            <person name="Hughes K."/>
            <person name="Justo A."/>
            <person name="Karasinski D."/>
            <person name="Kautmanova I."/>
            <person name="Kiss B."/>
            <person name="Kocsube S."/>
            <person name="Kotiranta H."/>
            <person name="LaButti K.M."/>
            <person name="Lechner B.E."/>
            <person name="Liimatainen K."/>
            <person name="Lipzen A."/>
            <person name="Lukacs Z."/>
            <person name="Mihaltcheva S."/>
            <person name="Morgado L.N."/>
            <person name="Niskanen T."/>
            <person name="Noordeloos M.E."/>
            <person name="Ohm R.A."/>
            <person name="Ortiz-Santana B."/>
            <person name="Ovrebo C."/>
            <person name="Racz N."/>
            <person name="Riley R."/>
            <person name="Savchenko A."/>
            <person name="Shiryaev A."/>
            <person name="Soop K."/>
            <person name="Spirin V."/>
            <person name="Szebenyi C."/>
            <person name="Tomsovsky M."/>
            <person name="Tulloss R.E."/>
            <person name="Uehling J."/>
            <person name="Grigoriev I.V."/>
            <person name="Vagvolgyi C."/>
            <person name="Papp T."/>
            <person name="Martin F.M."/>
            <person name="Miettinen O."/>
            <person name="Hibbett D.S."/>
            <person name="Nagy L.G."/>
        </authorList>
    </citation>
    <scope>NUCLEOTIDE SEQUENCE [LARGE SCALE GENOMIC DNA]</scope>
    <source>
        <strain evidence="1 2">NL-1719</strain>
    </source>
</reference>
<gene>
    <name evidence="1" type="ORF">BDN72DRAFT_757071</name>
</gene>
<proteinExistence type="predicted"/>
<accession>A0ACD3BED9</accession>
<organism evidence="1 2">
    <name type="scientific">Pluteus cervinus</name>
    <dbReference type="NCBI Taxonomy" id="181527"/>
    <lineage>
        <taxon>Eukaryota</taxon>
        <taxon>Fungi</taxon>
        <taxon>Dikarya</taxon>
        <taxon>Basidiomycota</taxon>
        <taxon>Agaricomycotina</taxon>
        <taxon>Agaricomycetes</taxon>
        <taxon>Agaricomycetidae</taxon>
        <taxon>Agaricales</taxon>
        <taxon>Pluteineae</taxon>
        <taxon>Pluteaceae</taxon>
        <taxon>Pluteus</taxon>
    </lineage>
</organism>
<keyword evidence="2" id="KW-1185">Reference proteome</keyword>
<evidence type="ECO:0000313" key="1">
    <source>
        <dbReference type="EMBL" id="TFK75962.1"/>
    </source>
</evidence>
<dbReference type="EMBL" id="ML208261">
    <property type="protein sequence ID" value="TFK75962.1"/>
    <property type="molecule type" value="Genomic_DNA"/>
</dbReference>
<evidence type="ECO:0000313" key="2">
    <source>
        <dbReference type="Proteomes" id="UP000308600"/>
    </source>
</evidence>
<dbReference type="Proteomes" id="UP000308600">
    <property type="component" value="Unassembled WGS sequence"/>
</dbReference>
<sequence>MSTTKRKALTADDLLRQLEQPSYKRQKTDEISSSSDQEDDDASSESDSDSSSNDEPHFAQPSGSSSERLNPILPLAQPKREPPVSHPILATSHAPVTFSALGINAHLQRALNSLSIRVPTEVQAACIPPILAGQDCIGNAKTGSGKTIAFALPILQKLSVDPYGIFALILTPTRELAFQIAEQFAVLGDPLNVQTAVVVGGMDMMAQALELGSRPHVVIATPGRIVDHLRSSSGEWNLSRIKFLILDEADRLLTPTFAPELSYLFENLPKDRQTCLFTATLTSSIEAVAQAPARPGKQKPFIHRMVEVVETVDTLNQMYLLVPSHVREAYLYHLLCNPPESTLHLRRAPPEPKVKQASRKSSSKPKKKDQDDDEVEQPPSTIIFCTRPRTAAYLTHVLKTLSIRSTALHSRLTQRERLTSLNLFRASVIPVLISTDVGARGLDIADVAMVINWDLPNEPEEYTHRVGRTARAGRGGTAISFVTEHDEDRVLKIEERIKTKLVEMTLPEAGVLEKLNAVSTAKRLAKMELHDSNFGQREEIHRIKRDKRRNDVEDDEPAIPGGHTVLR</sequence>